<comment type="caution">
    <text evidence="1">The sequence shown here is derived from an EMBL/GenBank/DDBJ whole genome shotgun (WGS) entry which is preliminary data.</text>
</comment>
<sequence>MESGKIPMRGKMKDAEAEALLKLLRQEQEINDRLSAPKIHRRLPLPAIGTSGSEKPQQTNIYKRTDQTLECFGEEFRRENELPSDTNFFWTSAQDIDTNNNSRCSLYTKNIYVPSFSWREPAVDVSCSKFNRYPSNCKSNGRSLPPLEIPASSSCNLIERPSCPNSESPKFWDE</sequence>
<evidence type="ECO:0000313" key="1">
    <source>
        <dbReference type="EMBL" id="KAK2567639.1"/>
    </source>
</evidence>
<proteinExistence type="predicted"/>
<reference evidence="1" key="1">
    <citation type="journal article" date="2023" name="G3 (Bethesda)">
        <title>Whole genome assembly and annotation of the endangered Caribbean coral Acropora cervicornis.</title>
        <authorList>
            <person name="Selwyn J.D."/>
            <person name="Vollmer S.V."/>
        </authorList>
    </citation>
    <scope>NUCLEOTIDE SEQUENCE</scope>
    <source>
        <strain evidence="1">K2</strain>
    </source>
</reference>
<reference evidence="1" key="2">
    <citation type="journal article" date="2023" name="Science">
        <title>Genomic signatures of disease resistance in endangered staghorn corals.</title>
        <authorList>
            <person name="Vollmer S.V."/>
            <person name="Selwyn J.D."/>
            <person name="Despard B.A."/>
            <person name="Roesel C.L."/>
        </authorList>
    </citation>
    <scope>NUCLEOTIDE SEQUENCE</scope>
    <source>
        <strain evidence="1">K2</strain>
    </source>
</reference>
<organism evidence="1 2">
    <name type="scientific">Acropora cervicornis</name>
    <name type="common">Staghorn coral</name>
    <dbReference type="NCBI Taxonomy" id="6130"/>
    <lineage>
        <taxon>Eukaryota</taxon>
        <taxon>Metazoa</taxon>
        <taxon>Cnidaria</taxon>
        <taxon>Anthozoa</taxon>
        <taxon>Hexacorallia</taxon>
        <taxon>Scleractinia</taxon>
        <taxon>Astrocoeniina</taxon>
        <taxon>Acroporidae</taxon>
        <taxon>Acropora</taxon>
    </lineage>
</organism>
<gene>
    <name evidence="1" type="ORF">P5673_008491</name>
</gene>
<evidence type="ECO:0000313" key="2">
    <source>
        <dbReference type="Proteomes" id="UP001249851"/>
    </source>
</evidence>
<dbReference type="EMBL" id="JARQWQ010000014">
    <property type="protein sequence ID" value="KAK2567639.1"/>
    <property type="molecule type" value="Genomic_DNA"/>
</dbReference>
<protein>
    <submittedName>
        <fullName evidence="1">Uncharacterized protein</fullName>
    </submittedName>
</protein>
<accession>A0AAD9QUH8</accession>
<keyword evidence="2" id="KW-1185">Reference proteome</keyword>
<dbReference type="AlphaFoldDB" id="A0AAD9QUH8"/>
<dbReference type="Proteomes" id="UP001249851">
    <property type="component" value="Unassembled WGS sequence"/>
</dbReference>
<name>A0AAD9QUH8_ACRCE</name>